<dbReference type="Proteomes" id="UP000828048">
    <property type="component" value="Chromosome 6"/>
</dbReference>
<sequence length="161" mass="18487">MLVHETKLESVNIVEVQRMWGNSNVSFVDSGSEGAFGEQQEAYISKIVDAQNFGIWNLRFARPLYSWEEIQLANLKELLNGVQIQGSEQDRLIWAWNNEARFTVKSAYEKWEMLKFIEDLGLSSVWKNLAPPKMECFVWLAIQESIASRDVPMVGLLMGMP</sequence>
<dbReference type="EMBL" id="CM037156">
    <property type="protein sequence ID" value="KAH7837892.1"/>
    <property type="molecule type" value="Genomic_DNA"/>
</dbReference>
<accession>A0ACB7XAZ6</accession>
<keyword evidence="2" id="KW-1185">Reference proteome</keyword>
<protein>
    <submittedName>
        <fullName evidence="1">Uncharacterized protein</fullName>
    </submittedName>
</protein>
<name>A0ACB7XAZ6_9ERIC</name>
<proteinExistence type="predicted"/>
<reference evidence="1 2" key="1">
    <citation type="journal article" date="2021" name="Hortic Res">
        <title>High-quality reference genome and annotation aids understanding of berry development for evergreen blueberry (Vaccinium darrowii).</title>
        <authorList>
            <person name="Yu J."/>
            <person name="Hulse-Kemp A.M."/>
            <person name="Babiker E."/>
            <person name="Staton M."/>
        </authorList>
    </citation>
    <scope>NUCLEOTIDE SEQUENCE [LARGE SCALE GENOMIC DNA]</scope>
    <source>
        <strain evidence="2">cv. NJ 8807/NJ 8810</strain>
        <tissue evidence="1">Young leaf</tissue>
    </source>
</reference>
<comment type="caution">
    <text evidence="1">The sequence shown here is derived from an EMBL/GenBank/DDBJ whole genome shotgun (WGS) entry which is preliminary data.</text>
</comment>
<gene>
    <name evidence="1" type="ORF">Vadar_019291</name>
</gene>
<evidence type="ECO:0000313" key="2">
    <source>
        <dbReference type="Proteomes" id="UP000828048"/>
    </source>
</evidence>
<organism evidence="1 2">
    <name type="scientific">Vaccinium darrowii</name>
    <dbReference type="NCBI Taxonomy" id="229202"/>
    <lineage>
        <taxon>Eukaryota</taxon>
        <taxon>Viridiplantae</taxon>
        <taxon>Streptophyta</taxon>
        <taxon>Embryophyta</taxon>
        <taxon>Tracheophyta</taxon>
        <taxon>Spermatophyta</taxon>
        <taxon>Magnoliopsida</taxon>
        <taxon>eudicotyledons</taxon>
        <taxon>Gunneridae</taxon>
        <taxon>Pentapetalae</taxon>
        <taxon>asterids</taxon>
        <taxon>Ericales</taxon>
        <taxon>Ericaceae</taxon>
        <taxon>Vaccinioideae</taxon>
        <taxon>Vaccinieae</taxon>
        <taxon>Vaccinium</taxon>
    </lineage>
</organism>
<evidence type="ECO:0000313" key="1">
    <source>
        <dbReference type="EMBL" id="KAH7837892.1"/>
    </source>
</evidence>